<feature type="transmembrane region" description="Helical" evidence="2">
    <location>
        <begin position="342"/>
        <end position="364"/>
    </location>
</feature>
<feature type="region of interest" description="Disordered" evidence="1">
    <location>
        <begin position="372"/>
        <end position="440"/>
    </location>
</feature>
<evidence type="ECO:0000313" key="4">
    <source>
        <dbReference type="Proteomes" id="UP000034112"/>
    </source>
</evidence>
<feature type="region of interest" description="Disordered" evidence="1">
    <location>
        <begin position="295"/>
        <end position="336"/>
    </location>
</feature>
<accession>A0A0F9XB25</accession>
<feature type="compositionally biased region" description="Low complexity" evidence="1">
    <location>
        <begin position="372"/>
        <end position="394"/>
    </location>
</feature>
<gene>
    <name evidence="3" type="ORF">THAR02_05533</name>
</gene>
<dbReference type="AlphaFoldDB" id="A0A0F9XB25"/>
<evidence type="ECO:0000313" key="3">
    <source>
        <dbReference type="EMBL" id="KKP02381.1"/>
    </source>
</evidence>
<protein>
    <submittedName>
        <fullName evidence="3">Uncharacterized protein</fullName>
    </submittedName>
</protein>
<keyword evidence="2" id="KW-0812">Transmembrane</keyword>
<name>A0A0F9XB25_TRIHA</name>
<dbReference type="Proteomes" id="UP000034112">
    <property type="component" value="Unassembled WGS sequence"/>
</dbReference>
<dbReference type="EMBL" id="JOKZ01000153">
    <property type="protein sequence ID" value="KKP02381.1"/>
    <property type="molecule type" value="Genomic_DNA"/>
</dbReference>
<sequence>MEAAIGTSAECHANCSGAANGDEHKVQGSNGCCSHTAGLSTEAEVCNETIHDCDAEEFFFHIFSNSRLLVGIQLESPLPARAFGGNAMDLRSEGAYCVQYTASICSASYHWPATGHPLQLPLAMMFVSASTTYGFILSAALYASAVDALAFRRYDGIHRTAKAPQITQPAMLLQRKGDVCGAGMKLCPANLGGNCCPENYACAIDGCYSTTTTTSTSSVPSHAYSCPTSQYLCPSSVGYGCCPKGMGCGVNRCYSTQPITTTVTTAITSTASGTITTITTTAIIVRSPSVHASLGMLDDRTNDDDGIQTTDSSATAVPKYTPPAETDGSDNQDNSSLSTTQLGGIIGGAVALLALVVAAAAVLIRHIDRLGSQMSRKSSSSKSSSATKQTSVSSYESGSSRTDSTRESLRRSRARRKPRSRSTVRRNRQRRNGLIATRSGNFMTERTLGRQDSADISLEVLTRTVNCGGAVVSDTRHGYVVSPTPINDVSPRLLSSPSPISDTELEASSLAQELAGTSTASSLAADLLLHYPQDIPPSDLPMVAMRPPLAYQWMRSIGLLRQSENTSPEEYCIDDEEWHGFYGSRDHMAGRTGLGIYTQIRGGGHRQYR</sequence>
<keyword evidence="2" id="KW-0472">Membrane</keyword>
<organism evidence="3 4">
    <name type="scientific">Trichoderma harzianum</name>
    <name type="common">Hypocrea lixii</name>
    <dbReference type="NCBI Taxonomy" id="5544"/>
    <lineage>
        <taxon>Eukaryota</taxon>
        <taxon>Fungi</taxon>
        <taxon>Dikarya</taxon>
        <taxon>Ascomycota</taxon>
        <taxon>Pezizomycotina</taxon>
        <taxon>Sordariomycetes</taxon>
        <taxon>Hypocreomycetidae</taxon>
        <taxon>Hypocreales</taxon>
        <taxon>Hypocreaceae</taxon>
        <taxon>Trichoderma</taxon>
    </lineage>
</organism>
<dbReference type="OMA" id="IDDEEWH"/>
<feature type="compositionally biased region" description="Basic residues" evidence="1">
    <location>
        <begin position="411"/>
        <end position="431"/>
    </location>
</feature>
<evidence type="ECO:0000256" key="1">
    <source>
        <dbReference type="SAM" id="MobiDB-lite"/>
    </source>
</evidence>
<evidence type="ECO:0000256" key="2">
    <source>
        <dbReference type="SAM" id="Phobius"/>
    </source>
</evidence>
<comment type="caution">
    <text evidence="3">The sequence shown here is derived from an EMBL/GenBank/DDBJ whole genome shotgun (WGS) entry which is preliminary data.</text>
</comment>
<keyword evidence="2" id="KW-1133">Transmembrane helix</keyword>
<dbReference type="OrthoDB" id="5292518at2759"/>
<proteinExistence type="predicted"/>
<reference evidence="4" key="1">
    <citation type="journal article" date="2015" name="Genome Announc.">
        <title>Draft whole-genome sequence of the biocontrol agent Trichoderma harzianum T6776.</title>
        <authorList>
            <person name="Baroncelli R."/>
            <person name="Piaggeschi G."/>
            <person name="Fiorini L."/>
            <person name="Bertolini E."/>
            <person name="Zapparata A."/>
            <person name="Pe M.E."/>
            <person name="Sarrocco S."/>
            <person name="Vannacci G."/>
        </authorList>
    </citation>
    <scope>NUCLEOTIDE SEQUENCE [LARGE SCALE GENOMIC DNA]</scope>
    <source>
        <strain evidence="4">T6776</strain>
    </source>
</reference>